<dbReference type="Pfam" id="PF00665">
    <property type="entry name" value="rve"/>
    <property type="match status" value="1"/>
</dbReference>
<gene>
    <name evidence="5" type="ORF">Tco_0925616</name>
</gene>
<dbReference type="InterPro" id="IPR012337">
    <property type="entry name" value="RNaseH-like_sf"/>
</dbReference>
<dbReference type="SUPFAM" id="SSF53098">
    <property type="entry name" value="Ribonuclease H-like"/>
    <property type="match status" value="1"/>
</dbReference>
<sequence length="1118" mass="126903">MLFITPIHQMSNMSEDIQYVGSDTRPPMLDRTDFESWQQRIREQVTNFDEDVDDLALNMDHIYRWSIFEVHVMQSDVQNNYVVDSDADYTSDSNIIPYDQYVEGQKEHISVNATTLLKLSSELRRRMCGNPKAKTVDNAVEKTSRFGQQKATERNLSSGKLNLWFSMETQTGKKFALARSMPFKIGFLDMWYIDSSCGKETTDSIHSTLPPTSTSTTKPTGHRDILARIVTGWNLESSLVKTFLGGWGGRGGLRVGGGVAGVWWEGEGGRWWRGGGAVADCGGVRWRWGEGGGWVEAGKGAVARGGAFGGTNRRDLPKDNPLVSTEVLCMIKGSNVMNKGIVLTEMALVLWIYQQGAVMTYRQKTGQYICCQNHKLIADIEDDIMDPKLAQSQESSPCYEINDPTLWHRRLGHINFKNINKLVKENLVRDLPLKRFENDQTCVACLKGKQHRASCKTKAFNPITKPLFMLHMDLFGPTFVSSLMHKKYCLVVTDDYSRFSWVFFLTTKDETSEILKNFIKEVENLVDKKVKIIRSDNGTEFKNKVMDDFCREKGIKREYSVARTPQQNGVAERKNRTLIEAARTMLADSKLPTTFWAEAVSTACYVQNRVLIVKPHNKTPYELFRGFKPAIRFMKPFGCHVNILNTLDNLGKFDEKSDEGFFVGYSLSSKAFRVYNIRTRKVQENLHIGFLENKPMIEGNGPKWLFDLDSLTQSMNYVPVVAGKSSNDFAGIQGVSDLKENGTADQQVNTARPDINTGSREVSTALPKVNTATPEDLVGPSPASEDSHVEDQEIELGNIPQSYVVPTTPHTRTHKDHPIEHVIGDVQSSVQTRRMKTSYSEKGFLSAIYEGKTHQDLHTCHRAIGTKWVYRIKKNERGIVIRNKARLVAQGHTQEEGIDYDEVFAPMARIEAIILFLAYASYMGFMVYQMDVKSAFLYGQIEEEVYVCQPLGFEDPDHPNKVYKVVKALYGLHQAPRAWYDTLASYLLCNGFERGKIDQTLFIKRHKGHILLVQIYVDDIIFGSTKKELCDEFEKLMKDKFQMSSMGELTFFLGLQVQQKKKGIFISQDKYVHEILRKFNYSDVKSASTPTDLEKPLVQDGDADDVDEHLYRSMIGFI</sequence>
<dbReference type="InterPro" id="IPR025724">
    <property type="entry name" value="GAG-pre-integrase_dom"/>
</dbReference>
<accession>A0ABQ5D8P0</accession>
<organism evidence="5 6">
    <name type="scientific">Tanacetum coccineum</name>
    <dbReference type="NCBI Taxonomy" id="301880"/>
    <lineage>
        <taxon>Eukaryota</taxon>
        <taxon>Viridiplantae</taxon>
        <taxon>Streptophyta</taxon>
        <taxon>Embryophyta</taxon>
        <taxon>Tracheophyta</taxon>
        <taxon>Spermatophyta</taxon>
        <taxon>Magnoliopsida</taxon>
        <taxon>eudicotyledons</taxon>
        <taxon>Gunneridae</taxon>
        <taxon>Pentapetalae</taxon>
        <taxon>asterids</taxon>
        <taxon>campanulids</taxon>
        <taxon>Asterales</taxon>
        <taxon>Asteraceae</taxon>
        <taxon>Asteroideae</taxon>
        <taxon>Anthemideae</taxon>
        <taxon>Anthemidinae</taxon>
        <taxon>Tanacetum</taxon>
    </lineage>
</organism>
<dbReference type="Pfam" id="PF13976">
    <property type="entry name" value="gag_pre-integrs"/>
    <property type="match status" value="1"/>
</dbReference>
<feature type="domain" description="Integrase catalytic" evidence="4">
    <location>
        <begin position="462"/>
        <end position="628"/>
    </location>
</feature>
<evidence type="ECO:0000256" key="1">
    <source>
        <dbReference type="ARBA" id="ARBA00022723"/>
    </source>
</evidence>
<dbReference type="Gene3D" id="3.30.420.10">
    <property type="entry name" value="Ribonuclease H-like superfamily/Ribonuclease H"/>
    <property type="match status" value="1"/>
</dbReference>
<evidence type="ECO:0000256" key="3">
    <source>
        <dbReference type="SAM" id="MobiDB-lite"/>
    </source>
</evidence>
<keyword evidence="1" id="KW-0479">Metal-binding</keyword>
<dbReference type="InterPro" id="IPR001584">
    <property type="entry name" value="Integrase_cat-core"/>
</dbReference>
<evidence type="ECO:0000313" key="5">
    <source>
        <dbReference type="EMBL" id="GJT35197.1"/>
    </source>
</evidence>
<dbReference type="InterPro" id="IPR013103">
    <property type="entry name" value="RVT_2"/>
</dbReference>
<dbReference type="InterPro" id="IPR057670">
    <property type="entry name" value="SH3_retrovirus"/>
</dbReference>
<dbReference type="SUPFAM" id="SSF56672">
    <property type="entry name" value="DNA/RNA polymerases"/>
    <property type="match status" value="1"/>
</dbReference>
<dbReference type="InterPro" id="IPR036397">
    <property type="entry name" value="RNaseH_sf"/>
</dbReference>
<name>A0ABQ5D8P0_9ASTR</name>
<dbReference type="PANTHER" id="PTHR42648:SF32">
    <property type="entry name" value="RIBONUCLEASE H-LIKE DOMAIN, GAG-PRE-INTEGRASE DOMAIN PROTEIN-RELATED"/>
    <property type="match status" value="1"/>
</dbReference>
<protein>
    <submittedName>
        <fullName evidence="5">Retrovirus-related pol polyprotein from transposon TNT 1-94</fullName>
    </submittedName>
</protein>
<reference evidence="5" key="2">
    <citation type="submission" date="2022-01" db="EMBL/GenBank/DDBJ databases">
        <authorList>
            <person name="Yamashiro T."/>
            <person name="Shiraishi A."/>
            <person name="Satake H."/>
            <person name="Nakayama K."/>
        </authorList>
    </citation>
    <scope>NUCLEOTIDE SEQUENCE</scope>
</reference>
<dbReference type="PANTHER" id="PTHR42648">
    <property type="entry name" value="TRANSPOSASE, PUTATIVE-RELATED"/>
    <property type="match status" value="1"/>
</dbReference>
<reference evidence="5" key="1">
    <citation type="journal article" date="2022" name="Int. J. Mol. Sci.">
        <title>Draft Genome of Tanacetum Coccineum: Genomic Comparison of Closely Related Tanacetum-Family Plants.</title>
        <authorList>
            <person name="Yamashiro T."/>
            <person name="Shiraishi A."/>
            <person name="Nakayama K."/>
            <person name="Satake H."/>
        </authorList>
    </citation>
    <scope>NUCLEOTIDE SEQUENCE</scope>
</reference>
<comment type="caution">
    <text evidence="5">The sequence shown here is derived from an EMBL/GenBank/DDBJ whole genome shotgun (WGS) entry which is preliminary data.</text>
</comment>
<dbReference type="Pfam" id="PF07727">
    <property type="entry name" value="RVT_2"/>
    <property type="match status" value="1"/>
</dbReference>
<dbReference type="PROSITE" id="PS50994">
    <property type="entry name" value="INTEGRASE"/>
    <property type="match status" value="1"/>
</dbReference>
<dbReference type="EMBL" id="BQNB010015030">
    <property type="protein sequence ID" value="GJT35197.1"/>
    <property type="molecule type" value="Genomic_DNA"/>
</dbReference>
<evidence type="ECO:0000256" key="2">
    <source>
        <dbReference type="ARBA" id="ARBA00022801"/>
    </source>
</evidence>
<dbReference type="InterPro" id="IPR043502">
    <property type="entry name" value="DNA/RNA_pol_sf"/>
</dbReference>
<dbReference type="Pfam" id="PF25597">
    <property type="entry name" value="SH3_retrovirus"/>
    <property type="match status" value="1"/>
</dbReference>
<feature type="compositionally biased region" description="Polar residues" evidence="3">
    <location>
        <begin position="743"/>
        <end position="762"/>
    </location>
</feature>
<evidence type="ECO:0000313" key="6">
    <source>
        <dbReference type="Proteomes" id="UP001151760"/>
    </source>
</evidence>
<dbReference type="Proteomes" id="UP001151760">
    <property type="component" value="Unassembled WGS sequence"/>
</dbReference>
<proteinExistence type="predicted"/>
<keyword evidence="2" id="KW-0378">Hydrolase</keyword>
<keyword evidence="6" id="KW-1185">Reference proteome</keyword>
<evidence type="ECO:0000259" key="4">
    <source>
        <dbReference type="PROSITE" id="PS50994"/>
    </source>
</evidence>
<feature type="region of interest" description="Disordered" evidence="3">
    <location>
        <begin position="741"/>
        <end position="789"/>
    </location>
</feature>
<dbReference type="InterPro" id="IPR039537">
    <property type="entry name" value="Retrotran_Ty1/copia-like"/>
</dbReference>